<keyword evidence="2" id="KW-0949">S-adenosyl-L-methionine</keyword>
<feature type="compositionally biased region" description="Basic and acidic residues" evidence="9">
    <location>
        <begin position="22"/>
        <end position="42"/>
    </location>
</feature>
<evidence type="ECO:0000256" key="8">
    <source>
        <dbReference type="ARBA" id="ARBA00048428"/>
    </source>
</evidence>
<dbReference type="RefSeq" id="WP_338005896.1">
    <property type="nucleotide sequence ID" value="NZ_JAOPKA010000021.1"/>
</dbReference>
<feature type="domain" description="Methyltransferase" evidence="10">
    <location>
        <begin position="120"/>
        <end position="270"/>
    </location>
</feature>
<evidence type="ECO:0000256" key="7">
    <source>
        <dbReference type="ARBA" id="ARBA00047943"/>
    </source>
</evidence>
<gene>
    <name evidence="11" type="primary">arsM</name>
    <name evidence="11" type="ORF">OB960_22175</name>
</gene>
<evidence type="ECO:0000256" key="4">
    <source>
        <dbReference type="ARBA" id="ARBA00034521"/>
    </source>
</evidence>
<evidence type="ECO:0000256" key="9">
    <source>
        <dbReference type="SAM" id="MobiDB-lite"/>
    </source>
</evidence>
<proteinExistence type="inferred from homology"/>
<feature type="compositionally biased region" description="Low complexity" evidence="9">
    <location>
        <begin position="1"/>
        <end position="19"/>
    </location>
</feature>
<keyword evidence="11" id="KW-0489">Methyltransferase</keyword>
<evidence type="ECO:0000256" key="1">
    <source>
        <dbReference type="ARBA" id="ARBA00022679"/>
    </source>
</evidence>
<comment type="caution">
    <text evidence="11">The sequence shown here is derived from an EMBL/GenBank/DDBJ whole genome shotgun (WGS) entry which is preliminary data.</text>
</comment>
<evidence type="ECO:0000256" key="2">
    <source>
        <dbReference type="ARBA" id="ARBA00022691"/>
    </source>
</evidence>
<organism evidence="11 12">
    <name type="scientific">Natronoglomus mannanivorans</name>
    <dbReference type="NCBI Taxonomy" id="2979990"/>
    <lineage>
        <taxon>Archaea</taxon>
        <taxon>Methanobacteriati</taxon>
        <taxon>Methanobacteriota</taxon>
        <taxon>Stenosarchaea group</taxon>
        <taxon>Halobacteria</taxon>
        <taxon>Halobacteriales</taxon>
        <taxon>Natrialbaceae</taxon>
        <taxon>Natronoglomus</taxon>
    </lineage>
</organism>
<comment type="similarity">
    <text evidence="3">Belongs to the methyltransferase superfamily. Arsenite methyltransferase family.</text>
</comment>
<comment type="catalytic activity">
    <reaction evidence="7">
        <text>arsenic triglutathione + 2 [thioredoxin]-dithiol + 2 S-adenosyl-L-methionine + H2O = dimethylarsinous acid + 2 [thioredoxin]-disulfide + 3 glutathione + 2 S-adenosyl-L-homocysteine + 2 H(+)</text>
        <dbReference type="Rhea" id="RHEA:69464"/>
        <dbReference type="Rhea" id="RHEA-COMP:10698"/>
        <dbReference type="Rhea" id="RHEA-COMP:10700"/>
        <dbReference type="ChEBI" id="CHEBI:15377"/>
        <dbReference type="ChEBI" id="CHEBI:15378"/>
        <dbReference type="ChEBI" id="CHEBI:23808"/>
        <dbReference type="ChEBI" id="CHEBI:29950"/>
        <dbReference type="ChEBI" id="CHEBI:50058"/>
        <dbReference type="ChEBI" id="CHEBI:57856"/>
        <dbReference type="ChEBI" id="CHEBI:57925"/>
        <dbReference type="ChEBI" id="CHEBI:59789"/>
        <dbReference type="ChEBI" id="CHEBI:183640"/>
        <dbReference type="EC" id="2.1.1.137"/>
    </reaction>
</comment>
<dbReference type="GO" id="GO:0032259">
    <property type="term" value="P:methylation"/>
    <property type="evidence" value="ECO:0007669"/>
    <property type="project" value="UniProtKB-KW"/>
</dbReference>
<feature type="region of interest" description="Disordered" evidence="9">
    <location>
        <begin position="1"/>
        <end position="87"/>
    </location>
</feature>
<dbReference type="InterPro" id="IPR029063">
    <property type="entry name" value="SAM-dependent_MTases_sf"/>
</dbReference>
<evidence type="ECO:0000313" key="12">
    <source>
        <dbReference type="Proteomes" id="UP001321018"/>
    </source>
</evidence>
<dbReference type="PANTHER" id="PTHR43675:SF8">
    <property type="entry name" value="ARSENITE METHYLTRANSFERASE"/>
    <property type="match status" value="1"/>
</dbReference>
<evidence type="ECO:0000256" key="5">
    <source>
        <dbReference type="ARBA" id="ARBA00034545"/>
    </source>
</evidence>
<accession>A0AAP2Z370</accession>
<protein>
    <recommendedName>
        <fullName evidence="5">Arsenite methyltransferase</fullName>
        <ecNumber evidence="4">2.1.1.137</ecNumber>
    </recommendedName>
</protein>
<dbReference type="NCBIfam" id="NF008823">
    <property type="entry name" value="PRK11873.1"/>
    <property type="match status" value="1"/>
</dbReference>
<dbReference type="AlphaFoldDB" id="A0AAP2Z370"/>
<keyword evidence="1" id="KW-0808">Transferase</keyword>
<dbReference type="Gene3D" id="3.40.50.150">
    <property type="entry name" value="Vaccinia Virus protein VP39"/>
    <property type="match status" value="1"/>
</dbReference>
<dbReference type="InterPro" id="IPR025714">
    <property type="entry name" value="Methyltranfer_dom"/>
</dbReference>
<dbReference type="GO" id="GO:0030791">
    <property type="term" value="F:arsenite methyltransferase activity"/>
    <property type="evidence" value="ECO:0007669"/>
    <property type="project" value="UniProtKB-EC"/>
</dbReference>
<dbReference type="Proteomes" id="UP001321018">
    <property type="component" value="Unassembled WGS sequence"/>
</dbReference>
<dbReference type="Pfam" id="PF13847">
    <property type="entry name" value="Methyltransf_31"/>
    <property type="match status" value="1"/>
</dbReference>
<dbReference type="EC" id="2.1.1.137" evidence="4"/>
<comment type="catalytic activity">
    <reaction evidence="8">
        <text>arsenic triglutathione + 3 [thioredoxin]-dithiol + 3 S-adenosyl-L-methionine = trimethylarsine + 3 [thioredoxin]-disulfide + 3 glutathione + 3 S-adenosyl-L-homocysteine + 3 H(+)</text>
        <dbReference type="Rhea" id="RHEA:69432"/>
        <dbReference type="Rhea" id="RHEA-COMP:10698"/>
        <dbReference type="Rhea" id="RHEA-COMP:10700"/>
        <dbReference type="ChEBI" id="CHEBI:15378"/>
        <dbReference type="ChEBI" id="CHEBI:27130"/>
        <dbReference type="ChEBI" id="CHEBI:29950"/>
        <dbReference type="ChEBI" id="CHEBI:50058"/>
        <dbReference type="ChEBI" id="CHEBI:57856"/>
        <dbReference type="ChEBI" id="CHEBI:57925"/>
        <dbReference type="ChEBI" id="CHEBI:59789"/>
        <dbReference type="ChEBI" id="CHEBI:183640"/>
        <dbReference type="EC" id="2.1.1.137"/>
    </reaction>
</comment>
<comment type="catalytic activity">
    <reaction evidence="6">
        <text>arsenic triglutathione + [thioredoxin]-dithiol + S-adenosyl-L-methionine + 2 H2O = methylarsonous acid + [thioredoxin]-disulfide + 3 glutathione + S-adenosyl-L-homocysteine + H(+)</text>
        <dbReference type="Rhea" id="RHEA:69460"/>
        <dbReference type="Rhea" id="RHEA-COMP:10698"/>
        <dbReference type="Rhea" id="RHEA-COMP:10700"/>
        <dbReference type="ChEBI" id="CHEBI:15377"/>
        <dbReference type="ChEBI" id="CHEBI:15378"/>
        <dbReference type="ChEBI" id="CHEBI:17826"/>
        <dbReference type="ChEBI" id="CHEBI:29950"/>
        <dbReference type="ChEBI" id="CHEBI:50058"/>
        <dbReference type="ChEBI" id="CHEBI:57856"/>
        <dbReference type="ChEBI" id="CHEBI:57925"/>
        <dbReference type="ChEBI" id="CHEBI:59789"/>
        <dbReference type="ChEBI" id="CHEBI:183640"/>
        <dbReference type="EC" id="2.1.1.137"/>
    </reaction>
</comment>
<evidence type="ECO:0000256" key="3">
    <source>
        <dbReference type="ARBA" id="ARBA00034487"/>
    </source>
</evidence>
<dbReference type="PANTHER" id="PTHR43675">
    <property type="entry name" value="ARSENITE METHYLTRANSFERASE"/>
    <property type="match status" value="1"/>
</dbReference>
<dbReference type="SUPFAM" id="SSF53335">
    <property type="entry name" value="S-adenosyl-L-methionine-dependent methyltransferases"/>
    <property type="match status" value="1"/>
</dbReference>
<evidence type="ECO:0000313" key="11">
    <source>
        <dbReference type="EMBL" id="MCU4744092.1"/>
    </source>
</evidence>
<dbReference type="EMBL" id="JAOPKA010000021">
    <property type="protein sequence ID" value="MCU4744092.1"/>
    <property type="molecule type" value="Genomic_DNA"/>
</dbReference>
<sequence length="308" mass="32858">MTDTNTTSTEASSSEQEQAGTRGRDRRDDHDRRTAVRERYDEIAADEGTGDDRERNVEDDGEDCCSPACCDDDREATPVPPDADAQSLELGYEPDDLEDAPDGANLGLGCGNPVAISNLDPGETVLDLGSGGGFDCFLAAREVAPGGRVIGVDMTPSMLERARENAAETDQDLEDVDLEFRLGEIEHLPVADGAVDAIISNCVVNLSPDKPQVLSEAFRTLRSGGRLSISDLVATEPLPSAVREDPDLVSACVGGAATIEEMEGWLEAAGFREVSITVEGEWGGEYDGEELPIVSARIEARKPETVDD</sequence>
<evidence type="ECO:0000259" key="10">
    <source>
        <dbReference type="Pfam" id="PF13847"/>
    </source>
</evidence>
<evidence type="ECO:0000256" key="6">
    <source>
        <dbReference type="ARBA" id="ARBA00047941"/>
    </source>
</evidence>
<name>A0AAP2Z370_9EURY</name>
<dbReference type="CDD" id="cd02440">
    <property type="entry name" value="AdoMet_MTases"/>
    <property type="match status" value="1"/>
</dbReference>
<dbReference type="InterPro" id="IPR026669">
    <property type="entry name" value="Arsenite_MeTrfase-like"/>
</dbReference>
<reference evidence="11" key="1">
    <citation type="submission" date="2022-09" db="EMBL/GenBank/DDBJ databases">
        <title>Enrichment on poylsaccharides allowed isolation of novel metabolic and taxonomic groups of Haloarchaea.</title>
        <authorList>
            <person name="Sorokin D.Y."/>
            <person name="Elcheninov A.G."/>
            <person name="Khizhniak T.V."/>
            <person name="Kolganova T.V."/>
            <person name="Kublanov I.V."/>
        </authorList>
    </citation>
    <scope>NUCLEOTIDE SEQUENCE</scope>
    <source>
        <strain evidence="11">AArc-xg1-1</strain>
    </source>
</reference>